<dbReference type="SUPFAM" id="SSF101790">
    <property type="entry name" value="Aminomethyltransferase beta-barrel domain"/>
    <property type="match status" value="1"/>
</dbReference>
<evidence type="ECO:0000256" key="6">
    <source>
        <dbReference type="ARBA" id="ARBA00047665"/>
    </source>
</evidence>
<dbReference type="Proteomes" id="UP000285278">
    <property type="component" value="Unassembled WGS sequence"/>
</dbReference>
<sequence>MAQDQLKHTALHSVHAKLGARFTDFGGWDMPLKYTSELDEHRAVREAVGVFDLSHMGEVWVRGPQAAEFLDYALISKLSAVKVGKAKYSMICTESGGIIDDLISYRIEENTYLVVPNAGNIDNVVSALQERAGAFDVDVEDKSAKTSMIAVQGPKAAEAMVEIVENVVEAPEASGAGSTVTEAIAGLGYYAAFEGIVAGQPVLVARTGYTGEDGFEIIVNNDAAQDVWDKALAEATRLGGLPCGLACRDTLRLEAGMPLYGNELSLKLTPVDAGLGVLAATKSKDSFVGRDAIMAAKDKGTEQTLIGLSGEGRRAARGGYAVMAGDKKIGEVTSGALSPTLGHPVAMAYVSKSAVTSGAAAEGAEVEVDIRGKRLPFTVVALPFYSREK</sequence>
<evidence type="ECO:0000256" key="7">
    <source>
        <dbReference type="HAMAP-Rule" id="MF_00259"/>
    </source>
</evidence>
<comment type="caution">
    <text evidence="11">The sequence shown here is derived from an EMBL/GenBank/DDBJ whole genome shotgun (WGS) entry which is preliminary data.</text>
</comment>
<feature type="domain" description="Aminomethyltransferase C-terminal" evidence="10">
    <location>
        <begin position="305"/>
        <end position="385"/>
    </location>
</feature>
<evidence type="ECO:0000256" key="5">
    <source>
        <dbReference type="ARBA" id="ARBA00031395"/>
    </source>
</evidence>
<accession>A0A418Q5I6</accession>
<dbReference type="Pfam" id="PF08669">
    <property type="entry name" value="GCV_T_C"/>
    <property type="match status" value="1"/>
</dbReference>
<dbReference type="GO" id="GO:0005829">
    <property type="term" value="C:cytosol"/>
    <property type="evidence" value="ECO:0007669"/>
    <property type="project" value="TreeGrafter"/>
</dbReference>
<evidence type="ECO:0000256" key="8">
    <source>
        <dbReference type="PIRSR" id="PIRSR006487-1"/>
    </source>
</evidence>
<dbReference type="InterPro" id="IPR006223">
    <property type="entry name" value="GcvT"/>
</dbReference>
<dbReference type="SUPFAM" id="SSF103025">
    <property type="entry name" value="Folate-binding domain"/>
    <property type="match status" value="1"/>
</dbReference>
<dbReference type="Gene3D" id="3.30.1360.120">
    <property type="entry name" value="Probable tRNA modification gtpase trme, domain 1"/>
    <property type="match status" value="1"/>
</dbReference>
<comment type="function">
    <text evidence="7">The glycine cleavage system catalyzes the degradation of glycine.</text>
</comment>
<dbReference type="EC" id="2.1.2.10" evidence="2 7"/>
<keyword evidence="11" id="KW-0489">Methyltransferase</keyword>
<comment type="subunit">
    <text evidence="7">The glycine cleavage system is composed of four proteins: P, T, L and H.</text>
</comment>
<dbReference type="Gene3D" id="3.30.70.1400">
    <property type="entry name" value="Aminomethyltransferase beta-barrel domains"/>
    <property type="match status" value="1"/>
</dbReference>
<keyword evidence="3 7" id="KW-0032">Aminotransferase</keyword>
<evidence type="ECO:0000259" key="9">
    <source>
        <dbReference type="Pfam" id="PF01571"/>
    </source>
</evidence>
<dbReference type="GO" id="GO:0008483">
    <property type="term" value="F:transaminase activity"/>
    <property type="evidence" value="ECO:0007669"/>
    <property type="project" value="UniProtKB-KW"/>
</dbReference>
<comment type="catalytic activity">
    <reaction evidence="6 7">
        <text>N(6)-[(R)-S(8)-aminomethyldihydrolipoyl]-L-lysyl-[protein] + (6S)-5,6,7,8-tetrahydrofolate = N(6)-[(R)-dihydrolipoyl]-L-lysyl-[protein] + (6R)-5,10-methylene-5,6,7,8-tetrahydrofolate + NH4(+)</text>
        <dbReference type="Rhea" id="RHEA:16945"/>
        <dbReference type="Rhea" id="RHEA-COMP:10475"/>
        <dbReference type="Rhea" id="RHEA-COMP:10492"/>
        <dbReference type="ChEBI" id="CHEBI:15636"/>
        <dbReference type="ChEBI" id="CHEBI:28938"/>
        <dbReference type="ChEBI" id="CHEBI:57453"/>
        <dbReference type="ChEBI" id="CHEBI:83100"/>
        <dbReference type="ChEBI" id="CHEBI:83143"/>
        <dbReference type="EC" id="2.1.2.10"/>
    </reaction>
</comment>
<dbReference type="InterPro" id="IPR027266">
    <property type="entry name" value="TrmE/GcvT-like"/>
</dbReference>
<feature type="binding site" evidence="8">
    <location>
        <position position="216"/>
    </location>
    <ligand>
        <name>substrate</name>
    </ligand>
</feature>
<dbReference type="EMBL" id="QXJK01000011">
    <property type="protein sequence ID" value="RIX33869.1"/>
    <property type="molecule type" value="Genomic_DNA"/>
</dbReference>
<dbReference type="NCBIfam" id="NF001567">
    <property type="entry name" value="PRK00389.1"/>
    <property type="match status" value="1"/>
</dbReference>
<dbReference type="InterPro" id="IPR028896">
    <property type="entry name" value="GcvT/YgfZ/DmdA"/>
</dbReference>
<dbReference type="GO" id="GO:0019464">
    <property type="term" value="P:glycine decarboxylation via glycine cleavage system"/>
    <property type="evidence" value="ECO:0007669"/>
    <property type="project" value="UniProtKB-UniRule"/>
</dbReference>
<dbReference type="NCBIfam" id="TIGR00528">
    <property type="entry name" value="gcvT"/>
    <property type="match status" value="1"/>
</dbReference>
<dbReference type="InterPro" id="IPR022903">
    <property type="entry name" value="GcvT_bac"/>
</dbReference>
<dbReference type="PIRSF" id="PIRSF006487">
    <property type="entry name" value="GcvT"/>
    <property type="match status" value="1"/>
</dbReference>
<evidence type="ECO:0000256" key="3">
    <source>
        <dbReference type="ARBA" id="ARBA00022576"/>
    </source>
</evidence>
<dbReference type="GO" id="GO:0005960">
    <property type="term" value="C:glycine cleavage complex"/>
    <property type="evidence" value="ECO:0007669"/>
    <property type="project" value="InterPro"/>
</dbReference>
<evidence type="ECO:0000259" key="10">
    <source>
        <dbReference type="Pfam" id="PF08669"/>
    </source>
</evidence>
<dbReference type="PANTHER" id="PTHR43757">
    <property type="entry name" value="AMINOMETHYLTRANSFERASE"/>
    <property type="match status" value="1"/>
</dbReference>
<dbReference type="InterPro" id="IPR006222">
    <property type="entry name" value="GCVT_N"/>
</dbReference>
<dbReference type="Gene3D" id="2.40.30.110">
    <property type="entry name" value="Aminomethyltransferase beta-barrel domains"/>
    <property type="match status" value="1"/>
</dbReference>
<dbReference type="HAMAP" id="MF_00259">
    <property type="entry name" value="GcvT"/>
    <property type="match status" value="1"/>
</dbReference>
<organism evidence="11 12">
    <name type="scientific">Corynebacterium falsenii</name>
    <dbReference type="NCBI Taxonomy" id="108486"/>
    <lineage>
        <taxon>Bacteria</taxon>
        <taxon>Bacillati</taxon>
        <taxon>Actinomycetota</taxon>
        <taxon>Actinomycetes</taxon>
        <taxon>Mycobacteriales</taxon>
        <taxon>Corynebacteriaceae</taxon>
        <taxon>Corynebacterium</taxon>
    </lineage>
</organism>
<evidence type="ECO:0000256" key="4">
    <source>
        <dbReference type="ARBA" id="ARBA00022679"/>
    </source>
</evidence>
<keyword evidence="4 7" id="KW-0808">Transferase</keyword>
<dbReference type="STRING" id="1451189.CFAL_01240"/>
<dbReference type="InterPro" id="IPR029043">
    <property type="entry name" value="GcvT/YgfZ_C"/>
</dbReference>
<dbReference type="GO" id="GO:0004047">
    <property type="term" value="F:aminomethyltransferase activity"/>
    <property type="evidence" value="ECO:0007669"/>
    <property type="project" value="UniProtKB-UniRule"/>
</dbReference>
<dbReference type="PANTHER" id="PTHR43757:SF2">
    <property type="entry name" value="AMINOMETHYLTRANSFERASE, MITOCHONDRIAL"/>
    <property type="match status" value="1"/>
</dbReference>
<name>A0A418Q5I6_9CORY</name>
<dbReference type="FunFam" id="3.30.70.1400:FF:000001">
    <property type="entry name" value="Aminomethyltransferase"/>
    <property type="match status" value="1"/>
</dbReference>
<dbReference type="AlphaFoldDB" id="A0A418Q5I6"/>
<evidence type="ECO:0000313" key="11">
    <source>
        <dbReference type="EMBL" id="RIX33869.1"/>
    </source>
</evidence>
<dbReference type="OrthoDB" id="9774591at2"/>
<protein>
    <recommendedName>
        <fullName evidence="2 7">Aminomethyltransferase</fullName>
        <ecNumber evidence="2 7">2.1.2.10</ecNumber>
    </recommendedName>
    <alternativeName>
        <fullName evidence="5 7">Glycine cleavage system T protein</fullName>
    </alternativeName>
</protein>
<reference evidence="11 12" key="1">
    <citation type="submission" date="2018-09" db="EMBL/GenBank/DDBJ databases">
        <title>Optimization and identification of Corynebacterium falsenii FN1-14 from fish paste.</title>
        <authorList>
            <person name="Daroonpunt R."/>
            <person name="Tanasupawat S."/>
        </authorList>
    </citation>
    <scope>NUCLEOTIDE SEQUENCE [LARGE SCALE GENOMIC DNA]</scope>
    <source>
        <strain evidence="11 12">FN1-14</strain>
    </source>
</reference>
<evidence type="ECO:0000256" key="2">
    <source>
        <dbReference type="ARBA" id="ARBA00012616"/>
    </source>
</evidence>
<comment type="similarity">
    <text evidence="1 7">Belongs to the GcvT family.</text>
</comment>
<dbReference type="GO" id="GO:0032259">
    <property type="term" value="P:methylation"/>
    <property type="evidence" value="ECO:0007669"/>
    <property type="project" value="UniProtKB-KW"/>
</dbReference>
<evidence type="ECO:0000313" key="12">
    <source>
        <dbReference type="Proteomes" id="UP000285278"/>
    </source>
</evidence>
<feature type="domain" description="GCVT N-terminal" evidence="9">
    <location>
        <begin position="11"/>
        <end position="281"/>
    </location>
</feature>
<gene>
    <name evidence="7 11" type="primary">gcvT</name>
    <name evidence="11" type="ORF">D3M95_09250</name>
</gene>
<proteinExistence type="inferred from homology"/>
<dbReference type="InterPro" id="IPR013977">
    <property type="entry name" value="GcvT_C"/>
</dbReference>
<dbReference type="FunFam" id="2.40.30.110:FF:000003">
    <property type="entry name" value="Aminomethyltransferase"/>
    <property type="match status" value="1"/>
</dbReference>
<evidence type="ECO:0000256" key="1">
    <source>
        <dbReference type="ARBA" id="ARBA00008609"/>
    </source>
</evidence>
<dbReference type="RefSeq" id="WP_119665136.1">
    <property type="nucleotide sequence ID" value="NZ_QXJK01000011.1"/>
</dbReference>
<dbReference type="Gene3D" id="4.10.1250.10">
    <property type="entry name" value="Aminomethyltransferase fragment"/>
    <property type="match status" value="1"/>
</dbReference>
<dbReference type="Pfam" id="PF01571">
    <property type="entry name" value="GCV_T"/>
    <property type="match status" value="1"/>
</dbReference>
<keyword evidence="12" id="KW-1185">Reference proteome</keyword>
<dbReference type="GO" id="GO:0008168">
    <property type="term" value="F:methyltransferase activity"/>
    <property type="evidence" value="ECO:0007669"/>
    <property type="project" value="UniProtKB-KW"/>
</dbReference>